<proteinExistence type="predicted"/>
<sequence length="335" mass="35011">MTQSQTVPTEAAAAQTAAVDPRLHRPALPLVLGGNTFGWTSDRAQSFAVIEAFLAAGGQHIDTADGYSQWVSGNSGGESETILGEWFAATGRRGEVFLATKVGSWSERPGLSAENVTAAVEDSLRRLQTDVIDLYYAHFDDDSQSPEQLARTFDGLVKAGKIRHIGISNLSPARQRAWIAAAEAEGLTVPVAIQPQYSLVHRGDVEGGADGTGGYGAVAREHGLAVFPYYTLGSGLLTGKYRTAEDFSGAAREGFLSGFSDGRAVELVETLVAVAEDASAQPASVALAWLLAKGVTAPIASARTPEQLEALVAAPAVALTNAQIARLDAASARFA</sequence>
<dbReference type="InterPro" id="IPR023210">
    <property type="entry name" value="NADP_OxRdtase_dom"/>
</dbReference>
<dbReference type="RefSeq" id="WP_344336373.1">
    <property type="nucleotide sequence ID" value="NZ_BAAAPZ010000004.1"/>
</dbReference>
<evidence type="ECO:0000313" key="3">
    <source>
        <dbReference type="Proteomes" id="UP001500984"/>
    </source>
</evidence>
<reference evidence="2 3" key="1">
    <citation type="journal article" date="2019" name="Int. J. Syst. Evol. Microbiol.">
        <title>The Global Catalogue of Microorganisms (GCM) 10K type strain sequencing project: providing services to taxonomists for standard genome sequencing and annotation.</title>
        <authorList>
            <consortium name="The Broad Institute Genomics Platform"/>
            <consortium name="The Broad Institute Genome Sequencing Center for Infectious Disease"/>
            <person name="Wu L."/>
            <person name="Ma J."/>
        </authorList>
    </citation>
    <scope>NUCLEOTIDE SEQUENCE [LARGE SCALE GENOMIC DNA]</scope>
    <source>
        <strain evidence="2 3">JCM 15900</strain>
    </source>
</reference>
<feature type="domain" description="NADP-dependent oxidoreductase" evidence="1">
    <location>
        <begin position="29"/>
        <end position="330"/>
    </location>
</feature>
<dbReference type="Proteomes" id="UP001500984">
    <property type="component" value="Unassembled WGS sequence"/>
</dbReference>
<evidence type="ECO:0000313" key="2">
    <source>
        <dbReference type="EMBL" id="GAA2094086.1"/>
    </source>
</evidence>
<protein>
    <submittedName>
        <fullName evidence="2">Aldo/keto reductase</fullName>
    </submittedName>
</protein>
<dbReference type="PANTHER" id="PTHR43364:SF6">
    <property type="entry name" value="OXIDOREDUCTASE-RELATED"/>
    <property type="match status" value="1"/>
</dbReference>
<dbReference type="PANTHER" id="PTHR43364">
    <property type="entry name" value="NADH-SPECIFIC METHYLGLYOXAL REDUCTASE-RELATED"/>
    <property type="match status" value="1"/>
</dbReference>
<dbReference type="Pfam" id="PF00248">
    <property type="entry name" value="Aldo_ket_red"/>
    <property type="match status" value="1"/>
</dbReference>
<gene>
    <name evidence="2" type="ORF">GCM10009823_12860</name>
</gene>
<comment type="caution">
    <text evidence="2">The sequence shown here is derived from an EMBL/GenBank/DDBJ whole genome shotgun (WGS) entry which is preliminary data.</text>
</comment>
<accession>A0ABN2WJU7</accession>
<dbReference type="SUPFAM" id="SSF51430">
    <property type="entry name" value="NAD(P)-linked oxidoreductase"/>
    <property type="match status" value="1"/>
</dbReference>
<dbReference type="InterPro" id="IPR036812">
    <property type="entry name" value="NAD(P)_OxRdtase_dom_sf"/>
</dbReference>
<organism evidence="2 3">
    <name type="scientific">Brevibacterium salitolerans</name>
    <dbReference type="NCBI Taxonomy" id="1403566"/>
    <lineage>
        <taxon>Bacteria</taxon>
        <taxon>Bacillati</taxon>
        <taxon>Actinomycetota</taxon>
        <taxon>Actinomycetes</taxon>
        <taxon>Micrococcales</taxon>
        <taxon>Brevibacteriaceae</taxon>
        <taxon>Brevibacterium</taxon>
    </lineage>
</organism>
<dbReference type="InterPro" id="IPR050523">
    <property type="entry name" value="AKR_Detox_Biosynth"/>
</dbReference>
<dbReference type="Gene3D" id="3.20.20.100">
    <property type="entry name" value="NADP-dependent oxidoreductase domain"/>
    <property type="match status" value="1"/>
</dbReference>
<evidence type="ECO:0000259" key="1">
    <source>
        <dbReference type="Pfam" id="PF00248"/>
    </source>
</evidence>
<keyword evidence="3" id="KW-1185">Reference proteome</keyword>
<name>A0ABN2WJU7_9MICO</name>
<dbReference type="EMBL" id="BAAAPZ010000004">
    <property type="protein sequence ID" value="GAA2094086.1"/>
    <property type="molecule type" value="Genomic_DNA"/>
</dbReference>